<name>L8HDG4_ACACF</name>
<accession>L8HDG4</accession>
<evidence type="ECO:0000313" key="3">
    <source>
        <dbReference type="Proteomes" id="UP000011083"/>
    </source>
</evidence>
<dbReference type="KEGG" id="acan:ACA1_255450"/>
<evidence type="ECO:0000256" key="1">
    <source>
        <dbReference type="SAM" id="SignalP"/>
    </source>
</evidence>
<reference evidence="2 3" key="1">
    <citation type="journal article" date="2013" name="Genome Biol.">
        <title>Genome of Acanthamoeba castellanii highlights extensive lateral gene transfer and early evolution of tyrosine kinase signaling.</title>
        <authorList>
            <person name="Clarke M."/>
            <person name="Lohan A.J."/>
            <person name="Liu B."/>
            <person name="Lagkouvardos I."/>
            <person name="Roy S."/>
            <person name="Zafar N."/>
            <person name="Bertelli C."/>
            <person name="Schilde C."/>
            <person name="Kianianmomeni A."/>
            <person name="Burglin T.R."/>
            <person name="Frech C."/>
            <person name="Turcotte B."/>
            <person name="Kopec K.O."/>
            <person name="Synnott J.M."/>
            <person name="Choo C."/>
            <person name="Paponov I."/>
            <person name="Finkler A."/>
            <person name="Soon Heng Tan C."/>
            <person name="Hutchins A.P."/>
            <person name="Weinmeier T."/>
            <person name="Rattei T."/>
            <person name="Chu J.S."/>
            <person name="Gimenez G."/>
            <person name="Irimia M."/>
            <person name="Rigden D.J."/>
            <person name="Fitzpatrick D.A."/>
            <person name="Lorenzo-Morales J."/>
            <person name="Bateman A."/>
            <person name="Chiu C.H."/>
            <person name="Tang P."/>
            <person name="Hegemann P."/>
            <person name="Fromm H."/>
            <person name="Raoult D."/>
            <person name="Greub G."/>
            <person name="Miranda-Saavedra D."/>
            <person name="Chen N."/>
            <person name="Nash P."/>
            <person name="Ginger M.L."/>
            <person name="Horn M."/>
            <person name="Schaap P."/>
            <person name="Caler L."/>
            <person name="Loftus B."/>
        </authorList>
    </citation>
    <scope>NUCLEOTIDE SEQUENCE [LARGE SCALE GENOMIC DNA]</scope>
    <source>
        <strain evidence="2 3">Neff</strain>
    </source>
</reference>
<dbReference type="Proteomes" id="UP000011083">
    <property type="component" value="Unassembled WGS sequence"/>
</dbReference>
<proteinExistence type="predicted"/>
<sequence>MKREEYRQCGLGAVALTALVLLVSCCLPPADASSSSLFFGVEFAYSVHLSFDSFTSVSAKEQKMKTVTAESGSGDVLWNAQVYDCTTKRAYAWTAFTNNTLGRCATAGIASICPIATGPTFWGSFAFLQNTSLLEFDDVQQWRWQGPYTWQKGDFYTRTVVGGRIEPVAIAAMATSIGASGKAAPSTTTWNYYTSFTNELPFDAFAIPAAHCLPPNLLHLTAQHVEAYTCIRSALPRLSGRCGHGVSKDCSGTPLMTITYEEERCYQSFNINSTVCQRFFDCAGNGRIDQAVLYGRCAQYLLPRNASLLVQSDGVVRSYLSSPDCTKGFIPFTPPKTNCEVRKASASCSELYGSASSTTSAGSASPASALHFWLRQLLSLLLA</sequence>
<dbReference type="RefSeq" id="XP_004367692.1">
    <property type="nucleotide sequence ID" value="XM_004367635.1"/>
</dbReference>
<dbReference type="AlphaFoldDB" id="L8HDG4"/>
<gene>
    <name evidence="2" type="ORF">ACA1_255450</name>
</gene>
<organism evidence="2 3">
    <name type="scientific">Acanthamoeba castellanii (strain ATCC 30010 / Neff)</name>
    <dbReference type="NCBI Taxonomy" id="1257118"/>
    <lineage>
        <taxon>Eukaryota</taxon>
        <taxon>Amoebozoa</taxon>
        <taxon>Discosea</taxon>
        <taxon>Longamoebia</taxon>
        <taxon>Centramoebida</taxon>
        <taxon>Acanthamoebidae</taxon>
        <taxon>Acanthamoeba</taxon>
    </lineage>
</organism>
<feature type="signal peptide" evidence="1">
    <location>
        <begin position="1"/>
        <end position="32"/>
    </location>
</feature>
<dbReference type="GeneID" id="14923372"/>
<evidence type="ECO:0000313" key="2">
    <source>
        <dbReference type="EMBL" id="ELR22436.1"/>
    </source>
</evidence>
<feature type="chain" id="PRO_5003990636" evidence="1">
    <location>
        <begin position="33"/>
        <end position="383"/>
    </location>
</feature>
<dbReference type="PROSITE" id="PS51257">
    <property type="entry name" value="PROKAR_LIPOPROTEIN"/>
    <property type="match status" value="1"/>
</dbReference>
<keyword evidence="3" id="KW-1185">Reference proteome</keyword>
<dbReference type="VEuPathDB" id="AmoebaDB:ACA1_255450"/>
<keyword evidence="1" id="KW-0732">Signal</keyword>
<dbReference type="EMBL" id="KB007885">
    <property type="protein sequence ID" value="ELR22436.1"/>
    <property type="molecule type" value="Genomic_DNA"/>
</dbReference>
<protein>
    <submittedName>
        <fullName evidence="2">Uncharacterized protein</fullName>
    </submittedName>
</protein>